<dbReference type="InterPro" id="IPR047201">
    <property type="entry name" value="ERI-1_3'hExo-like"/>
</dbReference>
<evidence type="ECO:0000256" key="1">
    <source>
        <dbReference type="ARBA" id="ARBA00022722"/>
    </source>
</evidence>
<accession>A0A165T0D6</accession>
<evidence type="ECO:0000259" key="4">
    <source>
        <dbReference type="SMART" id="SM00479"/>
    </source>
</evidence>
<dbReference type="AlphaFoldDB" id="A0A165T0D6"/>
<protein>
    <submittedName>
        <fullName evidence="5">Exonuclease</fullName>
    </submittedName>
</protein>
<dbReference type="Proteomes" id="UP000076727">
    <property type="component" value="Unassembled WGS sequence"/>
</dbReference>
<dbReference type="GO" id="GO:0003676">
    <property type="term" value="F:nucleic acid binding"/>
    <property type="evidence" value="ECO:0007669"/>
    <property type="project" value="InterPro"/>
</dbReference>
<dbReference type="InterPro" id="IPR036397">
    <property type="entry name" value="RNaseH_sf"/>
</dbReference>
<dbReference type="InterPro" id="IPR012337">
    <property type="entry name" value="RNaseH-like_sf"/>
</dbReference>
<dbReference type="GO" id="GO:0000175">
    <property type="term" value="F:3'-5'-RNA exonuclease activity"/>
    <property type="evidence" value="ECO:0007669"/>
    <property type="project" value="InterPro"/>
</dbReference>
<dbReference type="SUPFAM" id="SSF53098">
    <property type="entry name" value="Ribonuclease H-like"/>
    <property type="match status" value="1"/>
</dbReference>
<dbReference type="STRING" id="1314783.A0A165T0D6"/>
<evidence type="ECO:0000313" key="6">
    <source>
        <dbReference type="Proteomes" id="UP000076727"/>
    </source>
</evidence>
<dbReference type="EMBL" id="KV429039">
    <property type="protein sequence ID" value="KZT72747.1"/>
    <property type="molecule type" value="Genomic_DNA"/>
</dbReference>
<name>A0A165T0D6_9APHY</name>
<keyword evidence="1" id="KW-0540">Nuclease</keyword>
<evidence type="ECO:0000313" key="5">
    <source>
        <dbReference type="EMBL" id="KZT72747.1"/>
    </source>
</evidence>
<organism evidence="5 6">
    <name type="scientific">Daedalea quercina L-15889</name>
    <dbReference type="NCBI Taxonomy" id="1314783"/>
    <lineage>
        <taxon>Eukaryota</taxon>
        <taxon>Fungi</taxon>
        <taxon>Dikarya</taxon>
        <taxon>Basidiomycota</taxon>
        <taxon>Agaricomycotina</taxon>
        <taxon>Agaricomycetes</taxon>
        <taxon>Polyporales</taxon>
        <taxon>Fomitopsis</taxon>
    </lineage>
</organism>
<dbReference type="PANTHER" id="PTHR23044">
    <property type="entry name" value="3'-5' EXONUCLEASE ERI1-RELATED"/>
    <property type="match status" value="1"/>
</dbReference>
<sequence>MSDSLRYLLILDFEATCGDAVKGQNEIIEFPTLVYDFKDDQVQSTFHEYVRPVLHPELTDFCIDLTGITQDVVDAADPFPEVWGRYQNFIRSQELLADPESFMFLTCGNWDLRSMLPRQLETSESEHGVDECGNLIAPYNRFINVKDAFRRHYKLRYQQGMAHMLRRLKLEPEGRYHSGIDDCRNILRIVKQMLADGWQPKDSLKE</sequence>
<keyword evidence="2" id="KW-0378">Hydrolase</keyword>
<gene>
    <name evidence="5" type="ORF">DAEQUDRAFT_722362</name>
</gene>
<dbReference type="Gene3D" id="3.30.420.10">
    <property type="entry name" value="Ribonuclease H-like superfamily/Ribonuclease H"/>
    <property type="match status" value="1"/>
</dbReference>
<feature type="domain" description="Exonuclease" evidence="4">
    <location>
        <begin position="7"/>
        <end position="199"/>
    </location>
</feature>
<dbReference type="SMART" id="SM00479">
    <property type="entry name" value="EXOIII"/>
    <property type="match status" value="1"/>
</dbReference>
<evidence type="ECO:0000256" key="2">
    <source>
        <dbReference type="ARBA" id="ARBA00022801"/>
    </source>
</evidence>
<dbReference type="PANTHER" id="PTHR23044:SF61">
    <property type="entry name" value="3'-5' EXORIBONUCLEASE 1-RELATED"/>
    <property type="match status" value="1"/>
</dbReference>
<dbReference type="OrthoDB" id="448399at2759"/>
<dbReference type="CDD" id="cd06133">
    <property type="entry name" value="ERI-1_3'hExo_like"/>
    <property type="match status" value="1"/>
</dbReference>
<dbReference type="InterPro" id="IPR051274">
    <property type="entry name" value="3-5_Exoribonuclease"/>
</dbReference>
<keyword evidence="6" id="KW-1185">Reference proteome</keyword>
<proteinExistence type="predicted"/>
<dbReference type="Pfam" id="PF00929">
    <property type="entry name" value="RNase_T"/>
    <property type="match status" value="1"/>
</dbReference>
<reference evidence="5 6" key="1">
    <citation type="journal article" date="2016" name="Mol. Biol. Evol.">
        <title>Comparative Genomics of Early-Diverging Mushroom-Forming Fungi Provides Insights into the Origins of Lignocellulose Decay Capabilities.</title>
        <authorList>
            <person name="Nagy L.G."/>
            <person name="Riley R."/>
            <person name="Tritt A."/>
            <person name="Adam C."/>
            <person name="Daum C."/>
            <person name="Floudas D."/>
            <person name="Sun H."/>
            <person name="Yadav J.S."/>
            <person name="Pangilinan J."/>
            <person name="Larsson K.H."/>
            <person name="Matsuura K."/>
            <person name="Barry K."/>
            <person name="Labutti K."/>
            <person name="Kuo R."/>
            <person name="Ohm R.A."/>
            <person name="Bhattacharya S.S."/>
            <person name="Shirouzu T."/>
            <person name="Yoshinaga Y."/>
            <person name="Martin F.M."/>
            <person name="Grigoriev I.V."/>
            <person name="Hibbett D.S."/>
        </authorList>
    </citation>
    <scope>NUCLEOTIDE SEQUENCE [LARGE SCALE GENOMIC DNA]</scope>
    <source>
        <strain evidence="5 6">L-15889</strain>
    </source>
</reference>
<evidence type="ECO:0000256" key="3">
    <source>
        <dbReference type="ARBA" id="ARBA00022839"/>
    </source>
</evidence>
<keyword evidence="3 5" id="KW-0269">Exonuclease</keyword>
<dbReference type="InterPro" id="IPR013520">
    <property type="entry name" value="Ribonucl_H"/>
</dbReference>